<dbReference type="PANTHER" id="PTHR10774">
    <property type="entry name" value="EXTENDED SYNAPTOTAGMIN-RELATED"/>
    <property type="match status" value="1"/>
</dbReference>
<keyword evidence="8 12" id="KW-1133">Transmembrane helix</keyword>
<dbReference type="GO" id="GO:0046872">
    <property type="term" value="F:metal ion binding"/>
    <property type="evidence" value="ECO:0007669"/>
    <property type="project" value="UniProtKB-KW"/>
</dbReference>
<dbReference type="InterPro" id="IPR045050">
    <property type="entry name" value="Synaptotagmin_plant"/>
</dbReference>
<evidence type="ECO:0000313" key="16">
    <source>
        <dbReference type="Proteomes" id="UP000321947"/>
    </source>
</evidence>
<dbReference type="SUPFAM" id="SSF49562">
    <property type="entry name" value="C2 domain (Calcium/lipid-binding domain, CaLB)"/>
    <property type="match status" value="2"/>
</dbReference>
<evidence type="ECO:0000256" key="12">
    <source>
        <dbReference type="SAM" id="Phobius"/>
    </source>
</evidence>
<evidence type="ECO:0000313" key="15">
    <source>
        <dbReference type="EMBL" id="TYK09268.1"/>
    </source>
</evidence>
<evidence type="ECO:0000256" key="9">
    <source>
        <dbReference type="ARBA" id="ARBA00023055"/>
    </source>
</evidence>
<evidence type="ECO:0000256" key="1">
    <source>
        <dbReference type="ARBA" id="ARBA00004167"/>
    </source>
</evidence>
<dbReference type="GO" id="GO:0016020">
    <property type="term" value="C:membrane"/>
    <property type="evidence" value="ECO:0007669"/>
    <property type="project" value="UniProtKB-SubCell"/>
</dbReference>
<keyword evidence="7" id="KW-0106">Calcium</keyword>
<dbReference type="GO" id="GO:0005783">
    <property type="term" value="C:endoplasmic reticulum"/>
    <property type="evidence" value="ECO:0007669"/>
    <property type="project" value="TreeGrafter"/>
</dbReference>
<dbReference type="InterPro" id="IPR031468">
    <property type="entry name" value="SMP_LBD"/>
</dbReference>
<dbReference type="PANTHER" id="PTHR10774:SF62">
    <property type="entry name" value="SYNAPTOTAGMIN-3"/>
    <property type="match status" value="1"/>
</dbReference>
<dbReference type="GO" id="GO:0006869">
    <property type="term" value="P:lipid transport"/>
    <property type="evidence" value="ECO:0007669"/>
    <property type="project" value="UniProtKB-KW"/>
</dbReference>
<keyword evidence="11 12" id="KW-0472">Membrane</keyword>
<dbReference type="FunFam" id="2.60.40.150:FF:000102">
    <property type="entry name" value="Synaptotagmin-2 isoform A"/>
    <property type="match status" value="1"/>
</dbReference>
<comment type="caution">
    <text evidence="15">The sequence shown here is derived from an EMBL/GenBank/DDBJ whole genome shotgun (WGS) entry which is preliminary data.</text>
</comment>
<evidence type="ECO:0000256" key="11">
    <source>
        <dbReference type="ARBA" id="ARBA00023136"/>
    </source>
</evidence>
<evidence type="ECO:0000256" key="3">
    <source>
        <dbReference type="ARBA" id="ARBA00022448"/>
    </source>
</evidence>
<dbReference type="GO" id="GO:0008289">
    <property type="term" value="F:lipid binding"/>
    <property type="evidence" value="ECO:0007669"/>
    <property type="project" value="UniProtKB-KW"/>
</dbReference>
<name>A0A5D3CDJ3_CUCMM</name>
<comment type="similarity">
    <text evidence="2">Belongs to the synaptotagmin family.</text>
</comment>
<comment type="subcellular location">
    <subcellularLocation>
        <location evidence="1">Membrane</location>
        <topology evidence="1">Single-pass membrane protein</topology>
    </subcellularLocation>
</comment>
<accession>A0A5D3CDJ3</accession>
<reference evidence="15 16" key="1">
    <citation type="submission" date="2019-08" db="EMBL/GenBank/DDBJ databases">
        <title>Draft genome sequences of two oriental melons (Cucumis melo L. var makuwa).</title>
        <authorList>
            <person name="Kwon S.-Y."/>
        </authorList>
    </citation>
    <scope>NUCLEOTIDE SEQUENCE [LARGE SCALE GENOMIC DNA]</scope>
    <source>
        <strain evidence="16">cv. Chang Bougi</strain>
        <tissue evidence="15">Leaf</tissue>
    </source>
</reference>
<dbReference type="Pfam" id="PF17047">
    <property type="entry name" value="SMP_LBD"/>
    <property type="match status" value="1"/>
</dbReference>
<evidence type="ECO:0000259" key="13">
    <source>
        <dbReference type="PROSITE" id="PS50004"/>
    </source>
</evidence>
<evidence type="ECO:0000256" key="4">
    <source>
        <dbReference type="ARBA" id="ARBA00022692"/>
    </source>
</evidence>
<dbReference type="Gene3D" id="2.60.40.150">
    <property type="entry name" value="C2 domain"/>
    <property type="match status" value="2"/>
</dbReference>
<keyword evidence="3" id="KW-0813">Transport</keyword>
<evidence type="ECO:0000256" key="6">
    <source>
        <dbReference type="ARBA" id="ARBA00022737"/>
    </source>
</evidence>
<gene>
    <name evidence="15" type="ORF">E5676_scaffold475G002630</name>
</gene>
<dbReference type="Pfam" id="PF00168">
    <property type="entry name" value="C2"/>
    <property type="match status" value="2"/>
</dbReference>
<evidence type="ECO:0000256" key="2">
    <source>
        <dbReference type="ARBA" id="ARBA00006996"/>
    </source>
</evidence>
<evidence type="ECO:0000256" key="10">
    <source>
        <dbReference type="ARBA" id="ARBA00023121"/>
    </source>
</evidence>
<keyword evidence="9" id="KW-0445">Lipid transport</keyword>
<feature type="transmembrane region" description="Helical" evidence="12">
    <location>
        <begin position="6"/>
        <end position="32"/>
    </location>
</feature>
<dbReference type="EMBL" id="SSTD01011999">
    <property type="protein sequence ID" value="TYK09268.1"/>
    <property type="molecule type" value="Genomic_DNA"/>
</dbReference>
<dbReference type="CDD" id="cd00030">
    <property type="entry name" value="C2"/>
    <property type="match status" value="1"/>
</dbReference>
<evidence type="ECO:0000259" key="14">
    <source>
        <dbReference type="PROSITE" id="PS51847"/>
    </source>
</evidence>
<dbReference type="CDD" id="cd21677">
    <property type="entry name" value="SMP_SYT"/>
    <property type="match status" value="1"/>
</dbReference>
<dbReference type="InterPro" id="IPR000008">
    <property type="entry name" value="C2_dom"/>
</dbReference>
<keyword evidence="10" id="KW-0446">Lipid-binding</keyword>
<dbReference type="SMART" id="SM00239">
    <property type="entry name" value="C2"/>
    <property type="match status" value="1"/>
</dbReference>
<keyword evidence="4 12" id="KW-0812">Transmembrane</keyword>
<evidence type="ECO:0000256" key="7">
    <source>
        <dbReference type="ARBA" id="ARBA00022837"/>
    </source>
</evidence>
<dbReference type="InterPro" id="IPR039010">
    <property type="entry name" value="Synaptotagmin_SMP"/>
</dbReference>
<dbReference type="InterPro" id="IPR035892">
    <property type="entry name" value="C2_domain_sf"/>
</dbReference>
<evidence type="ECO:0000256" key="5">
    <source>
        <dbReference type="ARBA" id="ARBA00022723"/>
    </source>
</evidence>
<evidence type="ECO:0000256" key="8">
    <source>
        <dbReference type="ARBA" id="ARBA00022989"/>
    </source>
</evidence>
<dbReference type="PRINTS" id="PR00360">
    <property type="entry name" value="C2DOMAIN"/>
</dbReference>
<keyword evidence="6" id="KW-0677">Repeat</keyword>
<feature type="domain" description="SMP-LTD" evidence="14">
    <location>
        <begin position="67"/>
        <end position="249"/>
    </location>
</feature>
<organism evidence="15 16">
    <name type="scientific">Cucumis melo var. makuwa</name>
    <name type="common">Oriental melon</name>
    <dbReference type="NCBI Taxonomy" id="1194695"/>
    <lineage>
        <taxon>Eukaryota</taxon>
        <taxon>Viridiplantae</taxon>
        <taxon>Streptophyta</taxon>
        <taxon>Embryophyta</taxon>
        <taxon>Tracheophyta</taxon>
        <taxon>Spermatophyta</taxon>
        <taxon>Magnoliopsida</taxon>
        <taxon>eudicotyledons</taxon>
        <taxon>Gunneridae</taxon>
        <taxon>Pentapetalae</taxon>
        <taxon>rosids</taxon>
        <taxon>fabids</taxon>
        <taxon>Cucurbitales</taxon>
        <taxon>Cucurbitaceae</taxon>
        <taxon>Benincaseae</taxon>
        <taxon>Cucumis</taxon>
    </lineage>
</organism>
<protein>
    <submittedName>
        <fullName evidence="15">Synaptotagmin-3-like isoform X2</fullName>
    </submittedName>
</protein>
<keyword evidence="5" id="KW-0479">Metal-binding</keyword>
<dbReference type="PROSITE" id="PS51847">
    <property type="entry name" value="SMP"/>
    <property type="match status" value="1"/>
</dbReference>
<dbReference type="PROSITE" id="PS50004">
    <property type="entry name" value="C2"/>
    <property type="match status" value="1"/>
</dbReference>
<feature type="domain" description="C2" evidence="13">
    <location>
        <begin position="247"/>
        <end position="363"/>
    </location>
</feature>
<proteinExistence type="inferred from homology"/>
<sequence length="502" mass="56385">MGLFSTVFGFLGFGIGFPLGLLAGFFIFVYSVPKHVKEPDTRPLCELDTTALQELMPEIPLWVKSPDYDRVDWLNKFLSDMWPYLDTAICGSIRAIAKPIFSEYIGKFQIEAIELDQLSLGTLPPKLHGLKVYETNENELVIEPAIRWAGNPNIVIVVHILSLRITIQIVDLQLFATPRLALKPLVPTFPCFANIIASLMEKPQIDFGLKIMGGDIMSIPGLYRFIQETIKKQVANLYLWPRILEIPILDPSISATRKPVGILHVNVVRASKLLKMDILGTSDPYVKLSLSGGGLPAKKTSIKMRNLNPVWNEKFKLIVNDPKSQVLQLQVYDWDKVGGHDRLGMQLVPLKLLTPYEAKELELDLVKNTDMNDPQNKKPRGKLTVGLLFTPLREESMKYLENSISDVKNEGKSTGEPENQILDEAGVLSVTVQGARDVEGEKHTNPYAVIHFRGEKKKTKESLGHVEINLADVVSNGRINEKYNLINSRNGKIHVQMMWTTA</sequence>
<dbReference type="Proteomes" id="UP000321947">
    <property type="component" value="Unassembled WGS sequence"/>
</dbReference>
<dbReference type="AlphaFoldDB" id="A0A5D3CDJ3"/>